<protein>
    <submittedName>
        <fullName evidence="2">Uncharacterized protein</fullName>
    </submittedName>
</protein>
<dbReference type="EMBL" id="JAAIUW010000002">
    <property type="protein sequence ID" value="KAF7841487.1"/>
    <property type="molecule type" value="Genomic_DNA"/>
</dbReference>
<feature type="compositionally biased region" description="Basic and acidic residues" evidence="1">
    <location>
        <begin position="8"/>
        <end position="23"/>
    </location>
</feature>
<evidence type="ECO:0000313" key="2">
    <source>
        <dbReference type="EMBL" id="KAF7841487.1"/>
    </source>
</evidence>
<proteinExistence type="predicted"/>
<name>A0A835CJK6_9FABA</name>
<dbReference type="AlphaFoldDB" id="A0A835CJK6"/>
<feature type="region of interest" description="Disordered" evidence="1">
    <location>
        <begin position="1"/>
        <end position="61"/>
    </location>
</feature>
<accession>A0A835CJK6</accession>
<evidence type="ECO:0000256" key="1">
    <source>
        <dbReference type="SAM" id="MobiDB-lite"/>
    </source>
</evidence>
<reference evidence="2" key="1">
    <citation type="submission" date="2020-09" db="EMBL/GenBank/DDBJ databases">
        <title>Genome-Enabled Discovery of Anthraquinone Biosynthesis in Senna tora.</title>
        <authorList>
            <person name="Kang S.-H."/>
            <person name="Pandey R.P."/>
            <person name="Lee C.-M."/>
            <person name="Sim J.-S."/>
            <person name="Jeong J.-T."/>
            <person name="Choi B.-S."/>
            <person name="Jung M."/>
            <person name="Ginzburg D."/>
            <person name="Zhao K."/>
            <person name="Won S.Y."/>
            <person name="Oh T.-J."/>
            <person name="Yu Y."/>
            <person name="Kim N.-H."/>
            <person name="Lee O.R."/>
            <person name="Lee T.-H."/>
            <person name="Bashyal P."/>
            <person name="Kim T.-S."/>
            <person name="Lee W.-H."/>
            <person name="Kawkins C."/>
            <person name="Kim C.-K."/>
            <person name="Kim J.S."/>
            <person name="Ahn B.O."/>
            <person name="Rhee S.Y."/>
            <person name="Sohng J.K."/>
        </authorList>
    </citation>
    <scope>NUCLEOTIDE SEQUENCE</scope>
    <source>
        <tissue evidence="2">Leaf</tissue>
    </source>
</reference>
<organism evidence="2 3">
    <name type="scientific">Senna tora</name>
    <dbReference type="NCBI Taxonomy" id="362788"/>
    <lineage>
        <taxon>Eukaryota</taxon>
        <taxon>Viridiplantae</taxon>
        <taxon>Streptophyta</taxon>
        <taxon>Embryophyta</taxon>
        <taxon>Tracheophyta</taxon>
        <taxon>Spermatophyta</taxon>
        <taxon>Magnoliopsida</taxon>
        <taxon>eudicotyledons</taxon>
        <taxon>Gunneridae</taxon>
        <taxon>Pentapetalae</taxon>
        <taxon>rosids</taxon>
        <taxon>fabids</taxon>
        <taxon>Fabales</taxon>
        <taxon>Fabaceae</taxon>
        <taxon>Caesalpinioideae</taxon>
        <taxon>Cassia clade</taxon>
        <taxon>Senna</taxon>
    </lineage>
</organism>
<dbReference type="Proteomes" id="UP000634136">
    <property type="component" value="Unassembled WGS sequence"/>
</dbReference>
<comment type="caution">
    <text evidence="2">The sequence shown here is derived from an EMBL/GenBank/DDBJ whole genome shotgun (WGS) entry which is preliminary data.</text>
</comment>
<evidence type="ECO:0000313" key="3">
    <source>
        <dbReference type="Proteomes" id="UP000634136"/>
    </source>
</evidence>
<gene>
    <name evidence="2" type="ORF">G2W53_003785</name>
</gene>
<keyword evidence="3" id="KW-1185">Reference proteome</keyword>
<sequence>MKTRHRKGEQLEGKEAKIRETWNRNRSTVTQKWPLPTKLGQYGGDGRACGTASGENGDGRA</sequence>